<dbReference type="InterPro" id="IPR016193">
    <property type="entry name" value="Cytidine_deaminase-like"/>
</dbReference>
<reference evidence="3 6" key="2">
    <citation type="submission" date="2018-10" db="EMBL/GenBank/DDBJ databases">
        <title>Sequencing the genomes of 1000 actinobacteria strains.</title>
        <authorList>
            <person name="Klenk H.-P."/>
        </authorList>
    </citation>
    <scope>NUCLEOTIDE SEQUENCE [LARGE SCALE GENOMIC DNA]</scope>
    <source>
        <strain evidence="3 6">DSM 45119</strain>
    </source>
</reference>
<accession>A0A1I5EV19</accession>
<dbReference type="CDD" id="cd01283">
    <property type="entry name" value="cytidine_deaminase"/>
    <property type="match status" value="1"/>
</dbReference>
<dbReference type="Proteomes" id="UP000199398">
    <property type="component" value="Unassembled WGS sequence"/>
</dbReference>
<dbReference type="GO" id="GO:0004126">
    <property type="term" value="F:cytidine deaminase activity"/>
    <property type="evidence" value="ECO:0007669"/>
    <property type="project" value="UniProtKB-ARBA"/>
</dbReference>
<dbReference type="PANTHER" id="PTHR11644">
    <property type="entry name" value="CYTIDINE DEAMINASE"/>
    <property type="match status" value="1"/>
</dbReference>
<dbReference type="GO" id="GO:0055086">
    <property type="term" value="P:nucleobase-containing small molecule metabolic process"/>
    <property type="evidence" value="ECO:0007669"/>
    <property type="project" value="UniProtKB-ARBA"/>
</dbReference>
<dbReference type="GO" id="GO:0005829">
    <property type="term" value="C:cytosol"/>
    <property type="evidence" value="ECO:0007669"/>
    <property type="project" value="TreeGrafter"/>
</dbReference>
<dbReference type="RefSeq" id="WP_093155790.1">
    <property type="nucleotide sequence ID" value="NZ_FOUP01000010.1"/>
</dbReference>
<evidence type="ECO:0000256" key="1">
    <source>
        <dbReference type="ARBA" id="ARBA00006576"/>
    </source>
</evidence>
<sequence length="133" mass="14152">MDAAPIIARAAEYLNPAERGDRSSGSVAAAILSEQGDLFFGVCIDTPCSMGFCAEHAAAAAMITARQSEIAMVVAVTRDDSGALQVLPPCGRCREFMYQLDDRNLAARVVLGPERVLTLADLLPERWSAPAAR</sequence>
<dbReference type="EMBL" id="RBXX01000002">
    <property type="protein sequence ID" value="RKT83562.1"/>
    <property type="molecule type" value="Genomic_DNA"/>
</dbReference>
<feature type="domain" description="CMP/dCMP-type deaminase" evidence="2">
    <location>
        <begin position="1"/>
        <end position="130"/>
    </location>
</feature>
<dbReference type="Proteomes" id="UP000270697">
    <property type="component" value="Unassembled WGS sequence"/>
</dbReference>
<dbReference type="EMBL" id="FOUP01000010">
    <property type="protein sequence ID" value="SFO15378.1"/>
    <property type="molecule type" value="Genomic_DNA"/>
</dbReference>
<dbReference type="InterPro" id="IPR050202">
    <property type="entry name" value="Cyt/Deoxycyt_deaminase"/>
</dbReference>
<dbReference type="InterPro" id="IPR002125">
    <property type="entry name" value="CMP_dCMP_dom"/>
</dbReference>
<comment type="similarity">
    <text evidence="1">Belongs to the cytidine and deoxycytidylate deaminase family.</text>
</comment>
<dbReference type="STRING" id="455193.SAMN05421805_11054"/>
<dbReference type="PROSITE" id="PS51747">
    <property type="entry name" value="CYT_DCMP_DEAMINASES_2"/>
    <property type="match status" value="1"/>
</dbReference>
<gene>
    <name evidence="3" type="ORF">ATL45_1850</name>
    <name evidence="4" type="ORF">SAMN05421805_11054</name>
</gene>
<dbReference type="GO" id="GO:0008270">
    <property type="term" value="F:zinc ion binding"/>
    <property type="evidence" value="ECO:0007669"/>
    <property type="project" value="TreeGrafter"/>
</dbReference>
<reference evidence="4 5" key="1">
    <citation type="submission" date="2016-10" db="EMBL/GenBank/DDBJ databases">
        <authorList>
            <person name="de Groot N.N."/>
        </authorList>
    </citation>
    <scope>NUCLEOTIDE SEQUENCE [LARGE SCALE GENOMIC DNA]</scope>
    <source>
        <strain evidence="4 5">CPCC 201259</strain>
    </source>
</reference>
<dbReference type="GO" id="GO:0072527">
    <property type="term" value="P:pyrimidine-containing compound metabolic process"/>
    <property type="evidence" value="ECO:0007669"/>
    <property type="project" value="UniProtKB-ARBA"/>
</dbReference>
<keyword evidence="6" id="KW-1185">Reference proteome</keyword>
<dbReference type="SUPFAM" id="SSF53927">
    <property type="entry name" value="Cytidine deaminase-like"/>
    <property type="match status" value="1"/>
</dbReference>
<dbReference type="Gene3D" id="3.40.140.10">
    <property type="entry name" value="Cytidine Deaminase, domain 2"/>
    <property type="match status" value="1"/>
</dbReference>
<dbReference type="OrthoDB" id="9795347at2"/>
<evidence type="ECO:0000313" key="5">
    <source>
        <dbReference type="Proteomes" id="UP000199398"/>
    </source>
</evidence>
<evidence type="ECO:0000313" key="4">
    <source>
        <dbReference type="EMBL" id="SFO15378.1"/>
    </source>
</evidence>
<dbReference type="PANTHER" id="PTHR11644:SF2">
    <property type="entry name" value="CYTIDINE DEAMINASE"/>
    <property type="match status" value="1"/>
</dbReference>
<dbReference type="AlphaFoldDB" id="A0A1I5EV19"/>
<proteinExistence type="inferred from homology"/>
<protein>
    <submittedName>
        <fullName evidence="4">Cytidine deaminase</fullName>
    </submittedName>
</protein>
<dbReference type="Pfam" id="PF00383">
    <property type="entry name" value="dCMP_cyt_deam_1"/>
    <property type="match status" value="1"/>
</dbReference>
<evidence type="ECO:0000259" key="2">
    <source>
        <dbReference type="PROSITE" id="PS51747"/>
    </source>
</evidence>
<evidence type="ECO:0000313" key="3">
    <source>
        <dbReference type="EMBL" id="RKT83562.1"/>
    </source>
</evidence>
<evidence type="ECO:0000313" key="6">
    <source>
        <dbReference type="Proteomes" id="UP000270697"/>
    </source>
</evidence>
<organism evidence="4 5">
    <name type="scientific">Saccharopolyspora antimicrobica</name>
    <dbReference type="NCBI Taxonomy" id="455193"/>
    <lineage>
        <taxon>Bacteria</taxon>
        <taxon>Bacillati</taxon>
        <taxon>Actinomycetota</taxon>
        <taxon>Actinomycetes</taxon>
        <taxon>Pseudonocardiales</taxon>
        <taxon>Pseudonocardiaceae</taxon>
        <taxon>Saccharopolyspora</taxon>
    </lineage>
</organism>
<name>A0A1I5EV19_9PSEU</name>